<proteinExistence type="predicted"/>
<reference evidence="1 2" key="1">
    <citation type="journal article" date="2015" name="Genome Biol.">
        <title>Comparative genomics of Steinernema reveals deeply conserved gene regulatory networks.</title>
        <authorList>
            <person name="Dillman A.R."/>
            <person name="Macchietto M."/>
            <person name="Porter C.F."/>
            <person name="Rogers A."/>
            <person name="Williams B."/>
            <person name="Antoshechkin I."/>
            <person name="Lee M.M."/>
            <person name="Goodwin Z."/>
            <person name="Lu X."/>
            <person name="Lewis E.E."/>
            <person name="Goodrich-Blair H."/>
            <person name="Stock S.P."/>
            <person name="Adams B.J."/>
            <person name="Sternberg P.W."/>
            <person name="Mortazavi A."/>
        </authorList>
    </citation>
    <scope>NUCLEOTIDE SEQUENCE [LARGE SCALE GENOMIC DNA]</scope>
    <source>
        <strain evidence="1 2">ALL</strain>
    </source>
</reference>
<sequence length="106" mass="12899">MVNIDRRSHNNKSHSRFQRGARLFQLLINTFLESNAFLRFYSVSRFYQQSHNQKDIQMCHMSYAYRLDPNQEKFALAYHLKFTYLRMNDSFTKKLHAKRPKSLKTF</sequence>
<organism evidence="1 2">
    <name type="scientific">Steinernema carpocapsae</name>
    <name type="common">Entomopathogenic nematode</name>
    <dbReference type="NCBI Taxonomy" id="34508"/>
    <lineage>
        <taxon>Eukaryota</taxon>
        <taxon>Metazoa</taxon>
        <taxon>Ecdysozoa</taxon>
        <taxon>Nematoda</taxon>
        <taxon>Chromadorea</taxon>
        <taxon>Rhabditida</taxon>
        <taxon>Tylenchina</taxon>
        <taxon>Panagrolaimomorpha</taxon>
        <taxon>Strongyloidoidea</taxon>
        <taxon>Steinernematidae</taxon>
        <taxon>Steinernema</taxon>
    </lineage>
</organism>
<accession>A0A4U5MF76</accession>
<evidence type="ECO:0000313" key="1">
    <source>
        <dbReference type="EMBL" id="TKR67866.1"/>
    </source>
</evidence>
<protein>
    <submittedName>
        <fullName evidence="1">Uncharacterized protein</fullName>
    </submittedName>
</protein>
<dbReference type="EMBL" id="AZBU02000008">
    <property type="protein sequence ID" value="TKR67866.1"/>
    <property type="molecule type" value="Genomic_DNA"/>
</dbReference>
<evidence type="ECO:0000313" key="2">
    <source>
        <dbReference type="Proteomes" id="UP000298663"/>
    </source>
</evidence>
<keyword evidence="2" id="KW-1185">Reference proteome</keyword>
<gene>
    <name evidence="1" type="ORF">L596_023950</name>
</gene>
<comment type="caution">
    <text evidence="1">The sequence shown here is derived from an EMBL/GenBank/DDBJ whole genome shotgun (WGS) entry which is preliminary data.</text>
</comment>
<dbReference type="Proteomes" id="UP000298663">
    <property type="component" value="Unassembled WGS sequence"/>
</dbReference>
<dbReference type="AlphaFoldDB" id="A0A4U5MF76"/>
<name>A0A4U5MF76_STECR</name>
<reference evidence="1 2" key="2">
    <citation type="journal article" date="2019" name="G3 (Bethesda)">
        <title>Hybrid Assembly of the Genome of the Entomopathogenic Nematode Steinernema carpocapsae Identifies the X-Chromosome.</title>
        <authorList>
            <person name="Serra L."/>
            <person name="Macchietto M."/>
            <person name="Macias-Munoz A."/>
            <person name="McGill C.J."/>
            <person name="Rodriguez I.M."/>
            <person name="Rodriguez B."/>
            <person name="Murad R."/>
            <person name="Mortazavi A."/>
        </authorList>
    </citation>
    <scope>NUCLEOTIDE SEQUENCE [LARGE SCALE GENOMIC DNA]</scope>
    <source>
        <strain evidence="1 2">ALL</strain>
    </source>
</reference>